<evidence type="ECO:0000313" key="6">
    <source>
        <dbReference type="EMBL" id="MAG22170.1"/>
    </source>
</evidence>
<protein>
    <recommendedName>
        <fullName evidence="5">ABC transporter domain-containing protein</fullName>
    </recommendedName>
</protein>
<sequence>MIGTKDLAVSFGRNKIFQSIGLDIEPNGKYAVIGPNGSGKTTLALVLAGVIPEFTPADVKGEVQSAGCSLIMQNPSSQFFAMSVKEELGEKGVKLAKQFSASHLLERNVFELSEGEKQKINLIANLSFKNSCLMVDEPVELLDPVEAKRFCSAFSKVKDRTLIWFDKNEDFVAGMKKTYLAKPKKQTLPAKKNNVCKETVLSADFSLERNGFSVKEISFEVCAGEKIGLIGLNGSGKTCVLKALAGIEKQSGKLQANKNISYAPQNPSHLFFQETAEAELVDVGNARKLGIELLLQKNPALLSKGQQKMLSVATIAPNTVALLDEPTTWLDSANKASVYNFINNSEQAMILATHDRKLLDYCDRILIIKDKGVTECSSTVANRFFQA</sequence>
<dbReference type="SUPFAM" id="SSF52540">
    <property type="entry name" value="P-loop containing nucleoside triphosphate hydrolases"/>
    <property type="match status" value="2"/>
</dbReference>
<dbReference type="EMBL" id="NZBU01000008">
    <property type="protein sequence ID" value="MAG22170.1"/>
    <property type="molecule type" value="Genomic_DNA"/>
</dbReference>
<evidence type="ECO:0000256" key="1">
    <source>
        <dbReference type="ARBA" id="ARBA00005417"/>
    </source>
</evidence>
<dbReference type="SMART" id="SM00382">
    <property type="entry name" value="AAA"/>
    <property type="match status" value="2"/>
</dbReference>
<evidence type="ECO:0000313" key="7">
    <source>
        <dbReference type="Proteomes" id="UP000226592"/>
    </source>
</evidence>
<reference evidence="7" key="1">
    <citation type="submission" date="2017-09" db="EMBL/GenBank/DDBJ databases">
        <title>The Reconstruction of 2,631 Draft Metagenome-Assembled Genomes from the Global Oceans.</title>
        <authorList>
            <person name="Tully B.J."/>
            <person name="Graham E.D."/>
            <person name="Heidelberg J.F."/>
        </authorList>
    </citation>
    <scope>NUCLEOTIDE SEQUENCE [LARGE SCALE GENOMIC DNA]</scope>
</reference>
<comment type="similarity">
    <text evidence="1">Belongs to the ABC transporter superfamily.</text>
</comment>
<keyword evidence="3" id="KW-0547">Nucleotide-binding</keyword>
<keyword evidence="2" id="KW-0813">Transport</keyword>
<evidence type="ECO:0000259" key="5">
    <source>
        <dbReference type="PROSITE" id="PS50893"/>
    </source>
</evidence>
<evidence type="ECO:0000256" key="4">
    <source>
        <dbReference type="ARBA" id="ARBA00022840"/>
    </source>
</evidence>
<dbReference type="Gene3D" id="3.40.50.300">
    <property type="entry name" value="P-loop containing nucleotide triphosphate hydrolases"/>
    <property type="match status" value="2"/>
</dbReference>
<dbReference type="Proteomes" id="UP000226592">
    <property type="component" value="Unassembled WGS sequence"/>
</dbReference>
<keyword evidence="4" id="KW-0067">ATP-binding</keyword>
<dbReference type="GO" id="GO:0016887">
    <property type="term" value="F:ATP hydrolysis activity"/>
    <property type="evidence" value="ECO:0007669"/>
    <property type="project" value="InterPro"/>
</dbReference>
<dbReference type="InterPro" id="IPR050153">
    <property type="entry name" value="Metal_Ion_Import_ABC"/>
</dbReference>
<dbReference type="PANTHER" id="PTHR42734">
    <property type="entry name" value="METAL TRANSPORT SYSTEM ATP-BINDING PROTEIN TM_0124-RELATED"/>
    <property type="match status" value="1"/>
</dbReference>
<accession>A0A2D6M165</accession>
<dbReference type="GO" id="GO:0005524">
    <property type="term" value="F:ATP binding"/>
    <property type="evidence" value="ECO:0007669"/>
    <property type="project" value="UniProtKB-KW"/>
</dbReference>
<proteinExistence type="inferred from homology"/>
<dbReference type="AlphaFoldDB" id="A0A2D6M165"/>
<dbReference type="Pfam" id="PF00005">
    <property type="entry name" value="ABC_tran"/>
    <property type="match status" value="2"/>
</dbReference>
<comment type="caution">
    <text evidence="6">The sequence shown here is derived from an EMBL/GenBank/DDBJ whole genome shotgun (WGS) entry which is preliminary data.</text>
</comment>
<dbReference type="InterPro" id="IPR003439">
    <property type="entry name" value="ABC_transporter-like_ATP-bd"/>
</dbReference>
<dbReference type="InterPro" id="IPR003593">
    <property type="entry name" value="AAA+_ATPase"/>
</dbReference>
<evidence type="ECO:0000256" key="3">
    <source>
        <dbReference type="ARBA" id="ARBA00022741"/>
    </source>
</evidence>
<dbReference type="InterPro" id="IPR027417">
    <property type="entry name" value="P-loop_NTPase"/>
</dbReference>
<name>A0A2D6M165_9ARCH</name>
<dbReference type="PANTHER" id="PTHR42734:SF17">
    <property type="entry name" value="METAL TRANSPORT SYSTEM ATP-BINDING PROTEIN TM_0124-RELATED"/>
    <property type="match status" value="1"/>
</dbReference>
<organism evidence="6 7">
    <name type="scientific">Candidatus Iainarchaeum sp</name>
    <dbReference type="NCBI Taxonomy" id="3101447"/>
    <lineage>
        <taxon>Archaea</taxon>
        <taxon>Candidatus Iainarchaeota</taxon>
        <taxon>Candidatus Iainarchaeia</taxon>
        <taxon>Candidatus Iainarchaeales</taxon>
        <taxon>Candidatus Iainarchaeaceae</taxon>
        <taxon>Candidatus Iainarchaeum</taxon>
    </lineage>
</organism>
<evidence type="ECO:0000256" key="2">
    <source>
        <dbReference type="ARBA" id="ARBA00022448"/>
    </source>
</evidence>
<gene>
    <name evidence="6" type="ORF">CL943_02600</name>
</gene>
<feature type="domain" description="ABC transporter" evidence="5">
    <location>
        <begin position="2"/>
        <end position="217"/>
    </location>
</feature>
<dbReference type="PROSITE" id="PS50893">
    <property type="entry name" value="ABC_TRANSPORTER_2"/>
    <property type="match status" value="1"/>
</dbReference>